<dbReference type="STRING" id="327939.BIW53_07095"/>
<dbReference type="Pfam" id="PF11174">
    <property type="entry name" value="DUF2970"/>
    <property type="match status" value="1"/>
</dbReference>
<dbReference type="Proteomes" id="UP000180253">
    <property type="component" value="Unassembled WGS sequence"/>
</dbReference>
<keyword evidence="1" id="KW-1133">Transmembrane helix</keyword>
<proteinExistence type="predicted"/>
<keyword evidence="3" id="KW-1185">Reference proteome</keyword>
<comment type="caution">
    <text evidence="2">The sequence shown here is derived from an EMBL/GenBank/DDBJ whole genome shotgun (WGS) entry which is preliminary data.</text>
</comment>
<organism evidence="2 3">
    <name type="scientific">Pseudoalteromonas byunsanensis</name>
    <dbReference type="NCBI Taxonomy" id="327939"/>
    <lineage>
        <taxon>Bacteria</taxon>
        <taxon>Pseudomonadati</taxon>
        <taxon>Pseudomonadota</taxon>
        <taxon>Gammaproteobacteria</taxon>
        <taxon>Alteromonadales</taxon>
        <taxon>Pseudoalteromonadaceae</taxon>
        <taxon>Pseudoalteromonas</taxon>
    </lineage>
</organism>
<reference evidence="2 3" key="1">
    <citation type="submission" date="2016-10" db="EMBL/GenBank/DDBJ databases">
        <title>Pseudoalteromonas amylolytica sp. nov., isolated from the surface seawater.</title>
        <authorList>
            <person name="Wu Y.-H."/>
            <person name="Cheng H."/>
            <person name="Jin X.-B."/>
            <person name="Wang C.-S."/>
            <person name="Xu X.-W."/>
        </authorList>
    </citation>
    <scope>NUCLEOTIDE SEQUENCE [LARGE SCALE GENOMIC DNA]</scope>
    <source>
        <strain evidence="2 3">JCM 12483</strain>
    </source>
</reference>
<sequence>MNLLRVVQSVLAALFGVQSGKKYQEDFEKPRALPYLIVGIILVTTFVIALSVMVNYIVP</sequence>
<dbReference type="AlphaFoldDB" id="A0A1S1N508"/>
<dbReference type="InterPro" id="IPR021344">
    <property type="entry name" value="DUF2970"/>
</dbReference>
<evidence type="ECO:0000313" key="3">
    <source>
        <dbReference type="Proteomes" id="UP000180253"/>
    </source>
</evidence>
<gene>
    <name evidence="2" type="ORF">BIW53_07095</name>
</gene>
<evidence type="ECO:0000256" key="1">
    <source>
        <dbReference type="SAM" id="Phobius"/>
    </source>
</evidence>
<protein>
    <submittedName>
        <fullName evidence="2">DUF2970 domain-containing protein</fullName>
    </submittedName>
</protein>
<dbReference type="OrthoDB" id="5625885at2"/>
<feature type="transmembrane region" description="Helical" evidence="1">
    <location>
        <begin position="35"/>
        <end position="58"/>
    </location>
</feature>
<dbReference type="RefSeq" id="WP_070991167.1">
    <property type="nucleotide sequence ID" value="NZ_CBCSHD010000003.1"/>
</dbReference>
<dbReference type="EMBL" id="MNAN01000027">
    <property type="protein sequence ID" value="OHU96302.1"/>
    <property type="molecule type" value="Genomic_DNA"/>
</dbReference>
<evidence type="ECO:0000313" key="2">
    <source>
        <dbReference type="EMBL" id="OHU96302.1"/>
    </source>
</evidence>
<name>A0A1S1N508_9GAMM</name>
<keyword evidence="1" id="KW-0812">Transmembrane</keyword>
<accession>A0A1S1N508</accession>
<keyword evidence="1" id="KW-0472">Membrane</keyword>